<proteinExistence type="predicted"/>
<dbReference type="Proteomes" id="UP000605259">
    <property type="component" value="Unassembled WGS sequence"/>
</dbReference>
<dbReference type="AlphaFoldDB" id="A0A917AI57"/>
<dbReference type="Pfam" id="PF05791">
    <property type="entry name" value="Bacillus_HBL"/>
    <property type="match status" value="1"/>
</dbReference>
<reference evidence="3" key="1">
    <citation type="journal article" date="2014" name="Int. J. Syst. Evol. Microbiol.">
        <title>Complete genome sequence of Corynebacterium casei LMG S-19264T (=DSM 44701T), isolated from a smear-ripened cheese.</title>
        <authorList>
            <consortium name="US DOE Joint Genome Institute (JGI-PGF)"/>
            <person name="Walter F."/>
            <person name="Albersmeier A."/>
            <person name="Kalinowski J."/>
            <person name="Ruckert C."/>
        </authorList>
    </citation>
    <scope>NUCLEOTIDE SEQUENCE</scope>
    <source>
        <strain evidence="3">CGMCC 1.12698</strain>
    </source>
</reference>
<dbReference type="EMBL" id="BMFK01000001">
    <property type="protein sequence ID" value="GGE55055.1"/>
    <property type="molecule type" value="Genomic_DNA"/>
</dbReference>
<dbReference type="GO" id="GO:0016020">
    <property type="term" value="C:membrane"/>
    <property type="evidence" value="ECO:0007669"/>
    <property type="project" value="InterPro"/>
</dbReference>
<organism evidence="3 4">
    <name type="scientific">Priestia taiwanensis</name>
    <dbReference type="NCBI Taxonomy" id="1347902"/>
    <lineage>
        <taxon>Bacteria</taxon>
        <taxon>Bacillati</taxon>
        <taxon>Bacillota</taxon>
        <taxon>Bacilli</taxon>
        <taxon>Bacillales</taxon>
        <taxon>Bacillaceae</taxon>
        <taxon>Priestia</taxon>
    </lineage>
</organism>
<keyword evidence="4" id="KW-1185">Reference proteome</keyword>
<feature type="coiled-coil region" evidence="1">
    <location>
        <begin position="190"/>
        <end position="217"/>
    </location>
</feature>
<accession>A0A917AI57</accession>
<dbReference type="PANTHER" id="PTHR38443">
    <property type="match status" value="1"/>
</dbReference>
<dbReference type="RefSeq" id="WP_188386573.1">
    <property type="nucleotide sequence ID" value="NZ_BMFK01000001.1"/>
</dbReference>
<keyword evidence="2" id="KW-0732">Signal</keyword>
<reference evidence="3" key="2">
    <citation type="submission" date="2020-09" db="EMBL/GenBank/DDBJ databases">
        <authorList>
            <person name="Sun Q."/>
            <person name="Zhou Y."/>
        </authorList>
    </citation>
    <scope>NUCLEOTIDE SEQUENCE</scope>
    <source>
        <strain evidence="3">CGMCC 1.12698</strain>
    </source>
</reference>
<dbReference type="PANTHER" id="PTHR38443:SF2">
    <property type="entry name" value="NON-HEMOLYTIC ENTEROTOXIN LYTIC COMPONENT L1"/>
    <property type="match status" value="1"/>
</dbReference>
<evidence type="ECO:0000313" key="4">
    <source>
        <dbReference type="Proteomes" id="UP000605259"/>
    </source>
</evidence>
<comment type="caution">
    <text evidence="3">The sequence shown here is derived from an EMBL/GenBank/DDBJ whole genome shotgun (WGS) entry which is preliminary data.</text>
</comment>
<sequence>MKKTLIASLVVSAVSASYLMPQGVLAEEMKPKQVSAHNVINTKVLSNSIRTLGSQSPLIQAYGLVILQQPDVQVKAMSSLTNHQKIARNNVKEWLDEYNPRLIDVNEDMMRFSTRFNSYYNKLYELAGKVNEDEQAKADFLQAFSRLHTQVRTVQEKMTQTSHDLASYQTLLLTDNKTFSERAEMAIQSLQGTNGEVIQLRADIKKLQDEIQTELTNILNSPNDIVKGSIKIGKTLSTIAKNGAETQTLDIVSVEQLGGDIVSTANNQASKSAAIIAEKQKALLPLVKKLSEIELEVTGITLIEDQVDGFTEMINRQTTVFGHVMKDWKSINETMEQIEMDFEAGLVNGTSLQKQVMMLKKMSDEINKQTNQYQDFVTNIEVK</sequence>
<feature type="chain" id="PRO_5037459116" evidence="2">
    <location>
        <begin position="27"/>
        <end position="383"/>
    </location>
</feature>
<dbReference type="InterPro" id="IPR052785">
    <property type="entry name" value="Enterotoxin_cmpnt"/>
</dbReference>
<dbReference type="SUPFAM" id="SSF58100">
    <property type="entry name" value="Bacterial hemolysins"/>
    <property type="match status" value="1"/>
</dbReference>
<evidence type="ECO:0000256" key="1">
    <source>
        <dbReference type="SAM" id="Coils"/>
    </source>
</evidence>
<name>A0A917AI57_9BACI</name>
<protein>
    <submittedName>
        <fullName evidence="3">Enterotoxin</fullName>
    </submittedName>
</protein>
<dbReference type="CDD" id="cd22654">
    <property type="entry name" value="ClyA_NheA-like"/>
    <property type="match status" value="1"/>
</dbReference>
<gene>
    <name evidence="3" type="ORF">GCM10007140_01720</name>
</gene>
<dbReference type="Gene3D" id="1.20.1170.10">
    <property type="match status" value="1"/>
</dbReference>
<feature type="signal peptide" evidence="2">
    <location>
        <begin position="1"/>
        <end position="26"/>
    </location>
</feature>
<evidence type="ECO:0000313" key="3">
    <source>
        <dbReference type="EMBL" id="GGE55055.1"/>
    </source>
</evidence>
<evidence type="ECO:0000256" key="2">
    <source>
        <dbReference type="SAM" id="SignalP"/>
    </source>
</evidence>
<dbReference type="InterPro" id="IPR008414">
    <property type="entry name" value="HBL"/>
</dbReference>
<keyword evidence="1" id="KW-0175">Coiled coil</keyword>